<name>A0A848GAE6_9RHOO</name>
<comment type="caution">
    <text evidence="1">The sequence shown here is derived from an EMBL/GenBank/DDBJ whole genome shotgun (WGS) entry which is preliminary data.</text>
</comment>
<sequence length="119" mass="13260">MSDKKPLRVLFCMGVNQNFMDGTADEMKDVWGAFVSMMQGIARLPGVRVLGNMDDDQIMVGPSVAFPWTTYVLADVPDLETVTAACNLFRATPVGDGTYKLWKYIRVEARIGRELVIPE</sequence>
<dbReference type="RefSeq" id="WP_169147867.1">
    <property type="nucleotide sequence ID" value="NZ_JABBGA010000025.1"/>
</dbReference>
<evidence type="ECO:0000313" key="1">
    <source>
        <dbReference type="EMBL" id="NML28340.1"/>
    </source>
</evidence>
<reference evidence="1 2" key="1">
    <citation type="submission" date="2020-04" db="EMBL/GenBank/DDBJ databases">
        <title>Zoogloea sp. G-4-1-14 isolated from soil.</title>
        <authorList>
            <person name="Dahal R.H."/>
        </authorList>
    </citation>
    <scope>NUCLEOTIDE SEQUENCE [LARGE SCALE GENOMIC DNA]</scope>
    <source>
        <strain evidence="1 2">G-4-1-14</strain>
    </source>
</reference>
<proteinExistence type="predicted"/>
<keyword evidence="2" id="KW-1185">Reference proteome</keyword>
<dbReference type="AlphaFoldDB" id="A0A848GAE6"/>
<accession>A0A848GAE6</accession>
<protein>
    <submittedName>
        <fullName evidence="1">IacB protein</fullName>
    </submittedName>
</protein>
<dbReference type="Proteomes" id="UP000580043">
    <property type="component" value="Unassembled WGS sequence"/>
</dbReference>
<organism evidence="1 2">
    <name type="scientific">Zoogloea dura</name>
    <dbReference type="NCBI Taxonomy" id="2728840"/>
    <lineage>
        <taxon>Bacteria</taxon>
        <taxon>Pseudomonadati</taxon>
        <taxon>Pseudomonadota</taxon>
        <taxon>Betaproteobacteria</taxon>
        <taxon>Rhodocyclales</taxon>
        <taxon>Zoogloeaceae</taxon>
        <taxon>Zoogloea</taxon>
    </lineage>
</organism>
<gene>
    <name evidence="1" type="ORF">HHL15_21490</name>
</gene>
<dbReference type="EMBL" id="JABBGA010000025">
    <property type="protein sequence ID" value="NML28340.1"/>
    <property type="molecule type" value="Genomic_DNA"/>
</dbReference>
<evidence type="ECO:0000313" key="2">
    <source>
        <dbReference type="Proteomes" id="UP000580043"/>
    </source>
</evidence>